<dbReference type="AlphaFoldDB" id="A0A101M4F3"/>
<dbReference type="EMBL" id="LKAM01000001">
    <property type="protein sequence ID" value="KUM50914.1"/>
    <property type="molecule type" value="Genomic_DNA"/>
</dbReference>
<gene>
    <name evidence="1" type="ORF">ABT39_MTgene760</name>
</gene>
<name>A0A101M4F3_PICGL</name>
<accession>A0A101M4F3</accession>
<protein>
    <submittedName>
        <fullName evidence="1">Uncharacterized protein</fullName>
    </submittedName>
</protein>
<sequence>MGERYILYHFLFMTNETNFPETDSWNLESQFVQAVTYYSPDLRQRKGRNSPLNPFFDKHLFSFPLTFNKTCTPFPFSS</sequence>
<comment type="caution">
    <text evidence="1">The sequence shown here is derived from an EMBL/GenBank/DDBJ whole genome shotgun (WGS) entry which is preliminary data.</text>
</comment>
<keyword evidence="1" id="KW-0496">Mitochondrion</keyword>
<geneLocation type="mitochondrion" evidence="1"/>
<organism evidence="1">
    <name type="scientific">Picea glauca</name>
    <name type="common">White spruce</name>
    <name type="synonym">Pinus glauca</name>
    <dbReference type="NCBI Taxonomy" id="3330"/>
    <lineage>
        <taxon>Eukaryota</taxon>
        <taxon>Viridiplantae</taxon>
        <taxon>Streptophyta</taxon>
        <taxon>Embryophyta</taxon>
        <taxon>Tracheophyta</taxon>
        <taxon>Spermatophyta</taxon>
        <taxon>Pinopsida</taxon>
        <taxon>Pinidae</taxon>
        <taxon>Conifers I</taxon>
        <taxon>Pinales</taxon>
        <taxon>Pinaceae</taxon>
        <taxon>Picea</taxon>
    </lineage>
</organism>
<proteinExistence type="predicted"/>
<evidence type="ECO:0000313" key="1">
    <source>
        <dbReference type="EMBL" id="KUM50914.1"/>
    </source>
</evidence>
<reference evidence="1" key="1">
    <citation type="journal article" date="2015" name="Genome Biol. Evol.">
        <title>Organellar Genomes of White Spruce (Picea glauca): Assembly and Annotation.</title>
        <authorList>
            <person name="Jackman S.D."/>
            <person name="Warren R.L."/>
            <person name="Gibb E.A."/>
            <person name="Vandervalk B.P."/>
            <person name="Mohamadi H."/>
            <person name="Chu J."/>
            <person name="Raymond A."/>
            <person name="Pleasance S."/>
            <person name="Coope R."/>
            <person name="Wildung M.R."/>
            <person name="Ritland C.E."/>
            <person name="Bousquet J."/>
            <person name="Jones S.J."/>
            <person name="Bohlmann J."/>
            <person name="Birol I."/>
        </authorList>
    </citation>
    <scope>NUCLEOTIDE SEQUENCE [LARGE SCALE GENOMIC DNA]</scope>
    <source>
        <tissue evidence="1">Flushing bud</tissue>
    </source>
</reference>